<dbReference type="Pfam" id="PF00672">
    <property type="entry name" value="HAMP"/>
    <property type="match status" value="1"/>
</dbReference>
<proteinExistence type="inferred from homology"/>
<protein>
    <submittedName>
        <fullName evidence="8">Methyl-accepting chemotaxis protein</fullName>
    </submittedName>
</protein>
<evidence type="ECO:0000256" key="4">
    <source>
        <dbReference type="SAM" id="Coils"/>
    </source>
</evidence>
<comment type="similarity">
    <text evidence="2">Belongs to the methyl-accepting chemotaxis (MCP) protein family.</text>
</comment>
<dbReference type="PANTHER" id="PTHR43531">
    <property type="entry name" value="PROTEIN ICFG"/>
    <property type="match status" value="1"/>
</dbReference>
<evidence type="ECO:0000256" key="2">
    <source>
        <dbReference type="ARBA" id="ARBA00029447"/>
    </source>
</evidence>
<keyword evidence="5" id="KW-1133">Transmembrane helix</keyword>
<dbReference type="PANTHER" id="PTHR43531:SF11">
    <property type="entry name" value="METHYL-ACCEPTING CHEMOTAXIS PROTEIN 3"/>
    <property type="match status" value="1"/>
</dbReference>
<feature type="transmembrane region" description="Helical" evidence="5">
    <location>
        <begin position="189"/>
        <end position="208"/>
    </location>
</feature>
<dbReference type="EMBL" id="JBHTLQ010000029">
    <property type="protein sequence ID" value="MFD1191522.1"/>
    <property type="molecule type" value="Genomic_DNA"/>
</dbReference>
<keyword evidence="5" id="KW-0812">Transmembrane</keyword>
<evidence type="ECO:0000256" key="3">
    <source>
        <dbReference type="PROSITE-ProRule" id="PRU00284"/>
    </source>
</evidence>
<sequence>MNLQSIKGRINLAGLLILVLGVASAGIGLGVTFGLTRALENSTLAATILRNHMEADMMHDALHSDVLAAIMSGDPTNGVSIADVKADLAEHAQLFEDSLAANDKLVTRPEERALLAELKTPLSDYIASAQRIVDLATTDPAAAKTALPDFKTRFDALEEGMAKAGDAIEANSAKASSEAVKKDKDAHSLMFVVLAAGIVFAVALIILANRVLVKPITDVTVATERLAQGDLTIVPPHADRRDEIGAMARAMGAFKEAMAGRQSEAEAAEQRRQIEAERRYAEEIRAKAEEEQNAAMAAVSQALERLAQGDLTHRIDDRIPASYRKLKEDFNQAIRQLEETMVVILEHAEAIKSGAGEISHASDDLSRRTERQAATLEQTAAAVEEITTTVRQSADGARAADTAVTEAKTDAERGGEVATQAIAAMSEIEASSAQIGRIIGVIDEIAFQTNLLALNAGVEAARAGESGKGFAVVASEVRALAQRSAQAAQEIKDLVEVSGRNVSTGVGLVGQTGEALSLIVNKVGEINALVRQIAASSRDQASALGEVNLAVNEMDQVTQQNAAMVEESTAASHALARDAVDLSNLVGRFRIGQTSAHRRAA</sequence>
<dbReference type="Pfam" id="PF00015">
    <property type="entry name" value="MCPsignal"/>
    <property type="match status" value="1"/>
</dbReference>
<dbReference type="InterPro" id="IPR051310">
    <property type="entry name" value="MCP_chemotaxis"/>
</dbReference>
<evidence type="ECO:0000313" key="8">
    <source>
        <dbReference type="EMBL" id="MFD1191522.1"/>
    </source>
</evidence>
<dbReference type="PROSITE" id="PS50885">
    <property type="entry name" value="HAMP"/>
    <property type="match status" value="2"/>
</dbReference>
<dbReference type="CDD" id="cd06225">
    <property type="entry name" value="HAMP"/>
    <property type="match status" value="1"/>
</dbReference>
<dbReference type="Proteomes" id="UP001597216">
    <property type="component" value="Unassembled WGS sequence"/>
</dbReference>
<feature type="domain" description="HAMP" evidence="7">
    <location>
        <begin position="290"/>
        <end position="342"/>
    </location>
</feature>
<keyword evidence="4" id="KW-0175">Coiled coil</keyword>
<keyword evidence="5" id="KW-0472">Membrane</keyword>
<dbReference type="SUPFAM" id="SSF158472">
    <property type="entry name" value="HAMP domain-like"/>
    <property type="match status" value="1"/>
</dbReference>
<feature type="domain" description="Methyl-accepting transducer" evidence="6">
    <location>
        <begin position="347"/>
        <end position="576"/>
    </location>
</feature>
<reference evidence="9" key="1">
    <citation type="journal article" date="2019" name="Int. J. Syst. Evol. Microbiol.">
        <title>The Global Catalogue of Microorganisms (GCM) 10K type strain sequencing project: providing services to taxonomists for standard genome sequencing and annotation.</title>
        <authorList>
            <consortium name="The Broad Institute Genomics Platform"/>
            <consortium name="The Broad Institute Genome Sequencing Center for Infectious Disease"/>
            <person name="Wu L."/>
            <person name="Ma J."/>
        </authorList>
    </citation>
    <scope>NUCLEOTIDE SEQUENCE [LARGE SCALE GENOMIC DNA]</scope>
    <source>
        <strain evidence="9">CCUG 55074</strain>
    </source>
</reference>
<name>A0ABW3T443_9CAUL</name>
<evidence type="ECO:0000256" key="5">
    <source>
        <dbReference type="SAM" id="Phobius"/>
    </source>
</evidence>
<dbReference type="RefSeq" id="WP_377353889.1">
    <property type="nucleotide sequence ID" value="NZ_JBHTLQ010000029.1"/>
</dbReference>
<dbReference type="SMART" id="SM00304">
    <property type="entry name" value="HAMP"/>
    <property type="match status" value="2"/>
</dbReference>
<evidence type="ECO:0000259" key="7">
    <source>
        <dbReference type="PROSITE" id="PS50885"/>
    </source>
</evidence>
<dbReference type="PRINTS" id="PR00260">
    <property type="entry name" value="CHEMTRNSDUCR"/>
</dbReference>
<keyword evidence="1" id="KW-0145">Chemotaxis</keyword>
<comment type="caution">
    <text evidence="8">The sequence shown here is derived from an EMBL/GenBank/DDBJ whole genome shotgun (WGS) entry which is preliminary data.</text>
</comment>
<evidence type="ECO:0000259" key="6">
    <source>
        <dbReference type="PROSITE" id="PS50111"/>
    </source>
</evidence>
<dbReference type="InterPro" id="IPR003660">
    <property type="entry name" value="HAMP_dom"/>
</dbReference>
<feature type="domain" description="HAMP" evidence="7">
    <location>
        <begin position="210"/>
        <end position="263"/>
    </location>
</feature>
<dbReference type="SMART" id="SM00283">
    <property type="entry name" value="MA"/>
    <property type="match status" value="1"/>
</dbReference>
<gene>
    <name evidence="8" type="ORF">ACFQ27_13105</name>
</gene>
<accession>A0ABW3T443</accession>
<dbReference type="InterPro" id="IPR004089">
    <property type="entry name" value="MCPsignal_dom"/>
</dbReference>
<keyword evidence="9" id="KW-1185">Reference proteome</keyword>
<dbReference type="Gene3D" id="6.10.340.10">
    <property type="match status" value="1"/>
</dbReference>
<evidence type="ECO:0000256" key="1">
    <source>
        <dbReference type="ARBA" id="ARBA00022500"/>
    </source>
</evidence>
<keyword evidence="3" id="KW-0807">Transducer</keyword>
<dbReference type="Gene3D" id="1.10.287.950">
    <property type="entry name" value="Methyl-accepting chemotaxis protein"/>
    <property type="match status" value="1"/>
</dbReference>
<evidence type="ECO:0000313" key="9">
    <source>
        <dbReference type="Proteomes" id="UP001597216"/>
    </source>
</evidence>
<dbReference type="SUPFAM" id="SSF58104">
    <property type="entry name" value="Methyl-accepting chemotaxis protein (MCP) signaling domain"/>
    <property type="match status" value="1"/>
</dbReference>
<dbReference type="PROSITE" id="PS50111">
    <property type="entry name" value="CHEMOTAXIS_TRANSDUC_2"/>
    <property type="match status" value="1"/>
</dbReference>
<organism evidence="8 9">
    <name type="scientific">Phenylobacterium conjunctum</name>
    <dbReference type="NCBI Taxonomy" id="1298959"/>
    <lineage>
        <taxon>Bacteria</taxon>
        <taxon>Pseudomonadati</taxon>
        <taxon>Pseudomonadota</taxon>
        <taxon>Alphaproteobacteria</taxon>
        <taxon>Caulobacterales</taxon>
        <taxon>Caulobacteraceae</taxon>
        <taxon>Phenylobacterium</taxon>
    </lineage>
</organism>
<feature type="transmembrane region" description="Helical" evidence="5">
    <location>
        <begin position="12"/>
        <end position="35"/>
    </location>
</feature>
<dbReference type="CDD" id="cd11386">
    <property type="entry name" value="MCP_signal"/>
    <property type="match status" value="1"/>
</dbReference>
<feature type="coiled-coil region" evidence="4">
    <location>
        <begin position="267"/>
        <end position="305"/>
    </location>
</feature>
<dbReference type="InterPro" id="IPR004090">
    <property type="entry name" value="Chemotax_Me-accpt_rcpt"/>
</dbReference>